<reference evidence="2" key="1">
    <citation type="submission" date="2021-01" db="EMBL/GenBank/DDBJ databases">
        <authorList>
            <person name="Kaushik A."/>
        </authorList>
    </citation>
    <scope>NUCLEOTIDE SEQUENCE</scope>
    <source>
        <strain evidence="2">AG3-1AP</strain>
    </source>
</reference>
<dbReference type="SUPFAM" id="SSF52799">
    <property type="entry name" value="(Phosphotyrosine protein) phosphatases II"/>
    <property type="match status" value="3"/>
</dbReference>
<evidence type="ECO:0000256" key="1">
    <source>
        <dbReference type="SAM" id="MobiDB-lite"/>
    </source>
</evidence>
<dbReference type="PANTHER" id="PTHR23339">
    <property type="entry name" value="TYROSINE SPECIFIC PROTEIN PHOSPHATASE AND DUAL SPECIFICITY PROTEIN PHOSPHATASE"/>
    <property type="match status" value="1"/>
</dbReference>
<dbReference type="SMART" id="SM01301">
    <property type="entry name" value="PTPlike_phytase"/>
    <property type="match status" value="3"/>
</dbReference>
<evidence type="ECO:0000313" key="3">
    <source>
        <dbReference type="Proteomes" id="UP000663831"/>
    </source>
</evidence>
<dbReference type="EMBL" id="CAJMWV010004011">
    <property type="protein sequence ID" value="CAE6492009.1"/>
    <property type="molecule type" value="Genomic_DNA"/>
</dbReference>
<evidence type="ECO:0008006" key="4">
    <source>
        <dbReference type="Google" id="ProtNLM"/>
    </source>
</evidence>
<feature type="region of interest" description="Disordered" evidence="1">
    <location>
        <begin position="50"/>
        <end position="99"/>
    </location>
</feature>
<dbReference type="CDD" id="cd14496">
    <property type="entry name" value="PTP_paladin"/>
    <property type="match status" value="1"/>
</dbReference>
<gene>
    <name evidence="2" type="ORF">RDB_LOCUS109926</name>
</gene>
<feature type="compositionally biased region" description="Low complexity" evidence="1">
    <location>
        <begin position="81"/>
        <end position="90"/>
    </location>
</feature>
<evidence type="ECO:0000313" key="2">
    <source>
        <dbReference type="EMBL" id="CAE6492009.1"/>
    </source>
</evidence>
<organism evidence="2 3">
    <name type="scientific">Rhizoctonia solani</name>
    <dbReference type="NCBI Taxonomy" id="456999"/>
    <lineage>
        <taxon>Eukaryota</taxon>
        <taxon>Fungi</taxon>
        <taxon>Dikarya</taxon>
        <taxon>Basidiomycota</taxon>
        <taxon>Agaricomycotina</taxon>
        <taxon>Agaricomycetes</taxon>
        <taxon>Cantharellales</taxon>
        <taxon>Ceratobasidiaceae</taxon>
        <taxon>Rhizoctonia</taxon>
    </lineage>
</organism>
<comment type="caution">
    <text evidence="2">The sequence shown here is derived from an EMBL/GenBank/DDBJ whole genome shotgun (WGS) entry which is preliminary data.</text>
</comment>
<dbReference type="InterPro" id="IPR029021">
    <property type="entry name" value="Prot-tyrosine_phosphatase-like"/>
</dbReference>
<dbReference type="Proteomes" id="UP000663831">
    <property type="component" value="Unassembled WGS sequence"/>
</dbReference>
<sequence length="1429" mass="158188">MHPVPVRPPKSIYIVLARACDLEHAMSTPPGQRRPYLGVGGAHLHHLASSPAFAGGRNRNASPPARPASAIVGSRHNRAASGSSSLLLGSRKPAPPTLDTELLDNSPTLIRATATVVKTRSGTVLSRGCILKTDHYPTGRALDLDINLQGAPNFRAPRGAAAALNVYGAAQPRVGGLRAILSILGCNPPKPSSGSPGTSPLAKASRLPTKVGCVWFSTREEPVIYIAGRPYVLREVSDPKTALQLSDRASNIEAIEDRLKADILTEAQRFGGLVLTHVEADSESLIPTWTSVDADSVKTPLEVWQEAKEEGWNVELYSYSSIPITPDRAIEDNYLDAYLNVIKSVDPLETALVFHCGMGAVRTTFAMVSACLIRRKQLISRGFPDPFAKGGASTHDSGVATPAEIQASVALQQVETQQELSKSLLRLTYLLQQSLPSANTQSAIELLLAQPMLMDNLRKAHMGNYGLVLSLLGSLEGGLYVKKLADRVIDSCDHVANLREEILAHRVDYAVTSMDDKSRSAHILKAKRAMEKYYFTIAFAGYVEESENFNGSFQEWMEARTEIWNQVGFMRKAGLRLNVFAPVADLSAISKGESVQAPQLAGGRVLGDEWTDHVVKNRSGIILREGMLLKSDMWKSERHDAGAEALRGAINFRNIPGTNIYALGQPNEEAIGAVVRRVKEDYPHVNQVAWINLREEPIIYVNGVAHCLRRENYSLRNMKDYGGISAGRLEILEDRLKNDVVAEVNFFQGRILLHTENADGSVMPIWDEADPKDIAVPKDTMSGQVDEVEIAYKRIPITSERPPDFSDIEALADVVIRTDSERTPIVLNCQLGRGRSTVASIVVLLLQEWLKSGRGRAHARTPRRGMSMLSVPSREREASELKPRLSYQIINNLLRVTRRGPDVKRMVDDAIDQCDQFLNLRESIEDARLQAEGSTDEQQKKRFIQIGLHNLRKYFELIVFQSFLAENDPDTVRTFASFEEFVKSRPVIATFENELQVEGAKALKPLERSEREDAAFPDDIQYVVANRSGSVLSASTILKSDFFSNLQKMSLPERIDGAANFRRNPLTLALANKESSGKFVCGSGMPTVDGLRRALARVDAGPEGKNVVFWTSLREEPVLYVAGGRPHVLRLVDKPLTNVEATGITTDVVEAMEVNLKKDIEREMIHFDGRVLLHDEVETQPGSFDITAQWEPVTIQDIMTPRDVFRLVADEGYRVDYARLAITDEQAPLPDALDQLVHRVEAGLKVAGDLVFNCQMPVLIVNRRGRTTTGMVAACLISTVTSYDVTAASQDEDESSADTSHYDTVDGSYEEEAYLRGEYKIILQLVGVLSYGKVAKRVTDKAIDAMADVQNLRKAIFDYKLKVDASDAGSLKQKKLMDLGVNYLYRYGTLIVLANYLIERRQRDLTVSFPTWLKEHREITRLLGRRSLE</sequence>
<name>A0A8H3CNV4_9AGAM</name>
<dbReference type="Pfam" id="PF14566">
    <property type="entry name" value="PTPlike_phytase"/>
    <property type="match status" value="3"/>
</dbReference>
<dbReference type="Gene3D" id="3.90.190.10">
    <property type="entry name" value="Protein tyrosine phosphatase superfamily"/>
    <property type="match status" value="3"/>
</dbReference>
<feature type="compositionally biased region" description="Low complexity" evidence="1">
    <location>
        <begin position="57"/>
        <end position="70"/>
    </location>
</feature>
<protein>
    <recommendedName>
        <fullName evidence="4">Paladin</fullName>
    </recommendedName>
</protein>
<proteinExistence type="predicted"/>
<accession>A0A8H3CNV4</accession>
<dbReference type="InterPro" id="IPR050561">
    <property type="entry name" value="PTP"/>
</dbReference>